<feature type="transmembrane region" description="Helical" evidence="10">
    <location>
        <begin position="554"/>
        <end position="574"/>
    </location>
</feature>
<feature type="transmembrane region" description="Helical" evidence="10">
    <location>
        <begin position="126"/>
        <end position="146"/>
    </location>
</feature>
<keyword evidence="6 10" id="KW-0472">Membrane</keyword>
<evidence type="ECO:0000313" key="13">
    <source>
        <dbReference type="Proteomes" id="UP001159428"/>
    </source>
</evidence>
<accession>A0AAU9W2Q2</accession>
<keyword evidence="3 9" id="KW-0812">Transmembrane</keyword>
<evidence type="ECO:0000313" key="12">
    <source>
        <dbReference type="EMBL" id="CAH3045872.1"/>
    </source>
</evidence>
<organism evidence="12 13">
    <name type="scientific">Pocillopora meandrina</name>
    <dbReference type="NCBI Taxonomy" id="46732"/>
    <lineage>
        <taxon>Eukaryota</taxon>
        <taxon>Metazoa</taxon>
        <taxon>Cnidaria</taxon>
        <taxon>Anthozoa</taxon>
        <taxon>Hexacorallia</taxon>
        <taxon>Scleractinia</taxon>
        <taxon>Astrocoeniina</taxon>
        <taxon>Pocilloporidae</taxon>
        <taxon>Pocillopora</taxon>
    </lineage>
</organism>
<gene>
    <name evidence="12" type="ORF">PMEA_00032970</name>
</gene>
<dbReference type="InterPro" id="IPR017452">
    <property type="entry name" value="GPCR_Rhodpsn_7TM"/>
</dbReference>
<feature type="transmembrane region" description="Helical" evidence="10">
    <location>
        <begin position="183"/>
        <end position="203"/>
    </location>
</feature>
<evidence type="ECO:0000259" key="11">
    <source>
        <dbReference type="PROSITE" id="PS50262"/>
    </source>
</evidence>
<evidence type="ECO:0000256" key="5">
    <source>
        <dbReference type="ARBA" id="ARBA00023040"/>
    </source>
</evidence>
<evidence type="ECO:0000256" key="1">
    <source>
        <dbReference type="ARBA" id="ARBA00004141"/>
    </source>
</evidence>
<dbReference type="InterPro" id="IPR050125">
    <property type="entry name" value="GPCR_opsins"/>
</dbReference>
<evidence type="ECO:0000256" key="3">
    <source>
        <dbReference type="ARBA" id="ARBA00022692"/>
    </source>
</evidence>
<dbReference type="PROSITE" id="PS50262">
    <property type="entry name" value="G_PROTEIN_RECEP_F1_2"/>
    <property type="match status" value="2"/>
</dbReference>
<reference evidence="12 13" key="1">
    <citation type="submission" date="2022-05" db="EMBL/GenBank/DDBJ databases">
        <authorList>
            <consortium name="Genoscope - CEA"/>
            <person name="William W."/>
        </authorList>
    </citation>
    <scope>NUCLEOTIDE SEQUENCE [LARGE SCALE GENOMIC DNA]</scope>
</reference>
<dbReference type="Pfam" id="PF00001">
    <property type="entry name" value="7tm_1"/>
    <property type="match status" value="2"/>
</dbReference>
<dbReference type="CDD" id="cd00637">
    <property type="entry name" value="7tm_classA_rhodopsin-like"/>
    <property type="match status" value="2"/>
</dbReference>
<feature type="domain" description="G-protein coupled receptors family 1 profile" evidence="11">
    <location>
        <begin position="1"/>
        <end position="235"/>
    </location>
</feature>
<comment type="subcellular location">
    <subcellularLocation>
        <location evidence="1">Membrane</location>
        <topology evidence="1">Multi-pass membrane protein</topology>
    </subcellularLocation>
</comment>
<feature type="transmembrane region" description="Helical" evidence="10">
    <location>
        <begin position="78"/>
        <end position="106"/>
    </location>
</feature>
<feature type="transmembrane region" description="Helical" evidence="10">
    <location>
        <begin position="374"/>
        <end position="397"/>
    </location>
</feature>
<comment type="caution">
    <text evidence="12">The sequence shown here is derived from an EMBL/GenBank/DDBJ whole genome shotgun (WGS) entry which is preliminary data.</text>
</comment>
<keyword evidence="4 10" id="KW-1133">Transmembrane helix</keyword>
<evidence type="ECO:0000256" key="10">
    <source>
        <dbReference type="SAM" id="Phobius"/>
    </source>
</evidence>
<evidence type="ECO:0000256" key="4">
    <source>
        <dbReference type="ARBA" id="ARBA00022989"/>
    </source>
</evidence>
<feature type="transmembrane region" description="Helical" evidence="10">
    <location>
        <begin position="586"/>
        <end position="609"/>
    </location>
</feature>
<feature type="transmembrane region" description="Helical" evidence="10">
    <location>
        <begin position="409"/>
        <end position="433"/>
    </location>
</feature>
<evidence type="ECO:0000256" key="6">
    <source>
        <dbReference type="ARBA" id="ARBA00023136"/>
    </source>
</evidence>
<keyword evidence="5 9" id="KW-0297">G-protein coupled receptor</keyword>
<proteinExistence type="inferred from homology"/>
<feature type="domain" description="G-protein coupled receptors family 1 profile" evidence="11">
    <location>
        <begin position="354"/>
        <end position="606"/>
    </location>
</feature>
<dbReference type="InterPro" id="IPR000276">
    <property type="entry name" value="GPCR_Rhodpsn"/>
</dbReference>
<evidence type="ECO:0000256" key="9">
    <source>
        <dbReference type="RuleBase" id="RU000688"/>
    </source>
</evidence>
<sequence>MSLAVADVIAAAFLFPFRAIASGSRRWPFGYNFAQFAGFIRLVWVGVSVCSHVLTAVNRYFCVVKPQRYSIFFSRKKAILSIILVWLVMCVISLTGALGLKFIYLWNPNSISLNGILKSDKKIGKTVNIVFLCFGSLSISMVVYGYGGVYRVILQHNNAVAPSLQGASNSGALLAQEIKSCRVLFATVFGFCTTWFPWIPLIILERGFNISIPSVALSIPALSTSISTWINPVIYGVMNRAMRKELRLRGLLEIVSVLLCASFAITGTLYSSHDLTKNIVPKNTALWYSSPNLLPLSHCILPFMLQKTICIHLYFLNVLFVGRMVQIEEDTRSLTIVVTHTVSYGLTTLLALAGNLLVFLALYRNRRLRTITNLYVISLAVADVIAATFPFPFRTIVSGLRRWPFGYNFAQFAGCIQFFWTGVSICTLMLTAVNRYFCVVKPQRYSIYFSRKKATLSIILVWLVMCVISFTVAFSSQFVYLWNPNVCMFRVITTAKASNVAYSCFGFLSISIVVYGYGSVYRVILRHNNAVAPSLQGANSSGAVSAQEIKSCRVLFATVFGFCTTWFPWIPLIILEHGFKISIPSVVLSIAMLSTSISTWINPVIYGVMNRAMRREFQNILLCRN</sequence>
<keyword evidence="8 9" id="KW-0807">Transducer</keyword>
<dbReference type="AlphaFoldDB" id="A0AAU9W2Q2"/>
<feature type="transmembrane region" description="Helical" evidence="10">
    <location>
        <begin position="342"/>
        <end position="362"/>
    </location>
</feature>
<feature type="transmembrane region" description="Helical" evidence="10">
    <location>
        <begin position="37"/>
        <end position="57"/>
    </location>
</feature>
<dbReference type="PRINTS" id="PR00237">
    <property type="entry name" value="GPCRRHODOPSN"/>
</dbReference>
<protein>
    <recommendedName>
        <fullName evidence="11">G-protein coupled receptors family 1 profile domain-containing protein</fullName>
    </recommendedName>
</protein>
<evidence type="ECO:0000256" key="8">
    <source>
        <dbReference type="ARBA" id="ARBA00023224"/>
    </source>
</evidence>
<dbReference type="Proteomes" id="UP001159428">
    <property type="component" value="Unassembled WGS sequence"/>
</dbReference>
<evidence type="ECO:0000256" key="7">
    <source>
        <dbReference type="ARBA" id="ARBA00023170"/>
    </source>
</evidence>
<feature type="transmembrane region" description="Helical" evidence="10">
    <location>
        <begin position="454"/>
        <end position="480"/>
    </location>
</feature>
<dbReference type="PANTHER" id="PTHR24240">
    <property type="entry name" value="OPSIN"/>
    <property type="match status" value="1"/>
</dbReference>
<feature type="transmembrane region" description="Helical" evidence="10">
    <location>
        <begin position="250"/>
        <end position="270"/>
    </location>
</feature>
<dbReference type="Gene3D" id="1.20.1070.10">
    <property type="entry name" value="Rhodopsin 7-helix transmembrane proteins"/>
    <property type="match status" value="2"/>
</dbReference>
<dbReference type="GO" id="GO:0004983">
    <property type="term" value="F:neuropeptide Y receptor activity"/>
    <property type="evidence" value="ECO:0007669"/>
    <property type="project" value="InterPro"/>
</dbReference>
<name>A0AAU9W2Q2_9CNID</name>
<dbReference type="InterPro" id="IPR000611">
    <property type="entry name" value="NPY_rcpt"/>
</dbReference>
<feature type="transmembrane region" description="Helical" evidence="10">
    <location>
        <begin position="215"/>
        <end position="238"/>
    </location>
</feature>
<keyword evidence="13" id="KW-1185">Reference proteome</keyword>
<dbReference type="PROSITE" id="PS00237">
    <property type="entry name" value="G_PROTEIN_RECEP_F1_1"/>
    <property type="match status" value="1"/>
</dbReference>
<dbReference type="PRINTS" id="PR01012">
    <property type="entry name" value="NRPEPTIDEYR"/>
</dbReference>
<comment type="similarity">
    <text evidence="2 9">Belongs to the G-protein coupled receptor 1 family.</text>
</comment>
<keyword evidence="7 9" id="KW-0675">Receptor</keyword>
<dbReference type="SUPFAM" id="SSF81321">
    <property type="entry name" value="Family A G protein-coupled receptor-like"/>
    <property type="match status" value="2"/>
</dbReference>
<evidence type="ECO:0000256" key="2">
    <source>
        <dbReference type="ARBA" id="ARBA00010663"/>
    </source>
</evidence>
<feature type="transmembrane region" description="Helical" evidence="10">
    <location>
        <begin position="500"/>
        <end position="518"/>
    </location>
</feature>
<dbReference type="EMBL" id="CALNXJ010000008">
    <property type="protein sequence ID" value="CAH3045872.1"/>
    <property type="molecule type" value="Genomic_DNA"/>
</dbReference>
<dbReference type="GO" id="GO:0016020">
    <property type="term" value="C:membrane"/>
    <property type="evidence" value="ECO:0007669"/>
    <property type="project" value="UniProtKB-SubCell"/>
</dbReference>